<dbReference type="InterPro" id="IPR009852">
    <property type="entry name" value="CENPJ_C_dom"/>
</dbReference>
<comment type="similarity">
    <text evidence="1">Belongs to the TCP10 family.</text>
</comment>
<organism evidence="5 6">
    <name type="scientific">Albugo candida</name>
    <dbReference type="NCBI Taxonomy" id="65357"/>
    <lineage>
        <taxon>Eukaryota</taxon>
        <taxon>Sar</taxon>
        <taxon>Stramenopiles</taxon>
        <taxon>Oomycota</taxon>
        <taxon>Peronosporomycetes</taxon>
        <taxon>Albuginales</taxon>
        <taxon>Albuginaceae</taxon>
        <taxon>Albugo</taxon>
    </lineage>
</organism>
<dbReference type="PANTHER" id="PTHR10331">
    <property type="entry name" value="T COMPLEX PROTEIN 10"/>
    <property type="match status" value="1"/>
</dbReference>
<feature type="compositionally biased region" description="Polar residues" evidence="3">
    <location>
        <begin position="179"/>
        <end position="199"/>
    </location>
</feature>
<keyword evidence="2" id="KW-0175">Coiled coil</keyword>
<evidence type="ECO:0000256" key="1">
    <source>
        <dbReference type="ARBA" id="ARBA00005627"/>
    </source>
</evidence>
<dbReference type="InterPro" id="IPR026581">
    <property type="entry name" value="TCP10L/CENPJ"/>
</dbReference>
<dbReference type="OrthoDB" id="10252174at2759"/>
<feature type="compositionally biased region" description="Polar residues" evidence="3">
    <location>
        <begin position="513"/>
        <end position="522"/>
    </location>
</feature>
<evidence type="ECO:0000256" key="3">
    <source>
        <dbReference type="SAM" id="MobiDB-lite"/>
    </source>
</evidence>
<evidence type="ECO:0000313" key="5">
    <source>
        <dbReference type="EMBL" id="CCI43465.1"/>
    </source>
</evidence>
<comment type="caution">
    <text evidence="5">The sequence shown here is derived from an EMBL/GenBank/DDBJ whole genome shotgun (WGS) entry which is preliminary data.</text>
</comment>
<feature type="coiled-coil region" evidence="2">
    <location>
        <begin position="377"/>
        <end position="436"/>
    </location>
</feature>
<evidence type="ECO:0000256" key="2">
    <source>
        <dbReference type="SAM" id="Coils"/>
    </source>
</evidence>
<reference evidence="5 6" key="1">
    <citation type="submission" date="2012-05" db="EMBL/GenBank/DDBJ databases">
        <title>Recombination and specialization in a pathogen metapopulation.</title>
        <authorList>
            <person name="Gardiner A."/>
            <person name="Kemen E."/>
            <person name="Schultz-Larsen T."/>
            <person name="MacLean D."/>
            <person name="Van Oosterhout C."/>
            <person name="Jones J.D.G."/>
        </authorList>
    </citation>
    <scope>NUCLEOTIDE SEQUENCE [LARGE SCALE GENOMIC DNA]</scope>
    <source>
        <strain evidence="5 6">Ac Nc2</strain>
    </source>
</reference>
<dbReference type="EMBL" id="CAIX01000049">
    <property type="protein sequence ID" value="CCI43465.1"/>
    <property type="molecule type" value="Genomic_DNA"/>
</dbReference>
<evidence type="ECO:0000259" key="4">
    <source>
        <dbReference type="Pfam" id="PF07202"/>
    </source>
</evidence>
<protein>
    <recommendedName>
        <fullName evidence="4">Centromere protein J C-terminal domain-containing protein</fullName>
    </recommendedName>
</protein>
<dbReference type="AlphaFoldDB" id="A0A024GAB8"/>
<feature type="domain" description="Centromere protein J C-terminal" evidence="4">
    <location>
        <begin position="647"/>
        <end position="680"/>
    </location>
</feature>
<feature type="compositionally biased region" description="Polar residues" evidence="3">
    <location>
        <begin position="245"/>
        <end position="266"/>
    </location>
</feature>
<dbReference type="STRING" id="65357.A0A024GAB8"/>
<gene>
    <name evidence="5" type="ORF">BN9_042490</name>
</gene>
<dbReference type="PANTHER" id="PTHR10331:SF6">
    <property type="entry name" value="SPINDLE ASSEMBLY ABNORMAL 4"/>
    <property type="match status" value="1"/>
</dbReference>
<dbReference type="InParanoid" id="A0A024GAB8"/>
<feature type="region of interest" description="Disordered" evidence="3">
    <location>
        <begin position="444"/>
        <end position="588"/>
    </location>
</feature>
<dbReference type="Proteomes" id="UP000053237">
    <property type="component" value="Unassembled WGS sequence"/>
</dbReference>
<feature type="compositionally biased region" description="Low complexity" evidence="3">
    <location>
        <begin position="523"/>
        <end position="544"/>
    </location>
</feature>
<keyword evidence="6" id="KW-1185">Reference proteome</keyword>
<feature type="domain" description="Centromere protein J C-terminal" evidence="4">
    <location>
        <begin position="574"/>
        <end position="606"/>
    </location>
</feature>
<sequence>MKGSIANTMECDLMSDRDPHLRRNSNVWSEIDEGRRYHEYDHHNASDTESYATFSNEIERHAIENRENGRKALLDQSSLRESQSNSSSCRSFEADAAKEAHELAEFETLERDLANEKLLFITETSQEGSNWHWQDPDEIRDVERQPINTDERKELNLTTKVSCSELSALSIDDSEPWEDNTTLGQQSILSNSPSRSSTIGWHRMSENGWKDAHLKDTAESTDGHSQSNFVQANALKSLKRRLNANSTPSLRKNKVTSASVDQSVGSKKSDDIEPFVPADGSQDLPIMLQERLRELDYEIQTYQRLSSQVKTQAATNRQEWQTLEAAKEDFEQHCEKETARMKQFLQQEQARIDKEQIAHERQWKARLQAAQCSHEKNKETRSQVEALRAQIVKMQLDERQQRQKYKANNQVLRQRVKELETQLQEMVEEVRYLEKERLQHWSCGRKGTSSSRTATMKKGKLIDQHTLQEESTISDQHEKLNDNVWPPAPPAEKMRHQHQHYDPNRYDPIRSPSAVQENAPTFESSRSTTTASASASSTPTSEPSKNTNNPPEQLFFQDGSQHDDAQKKQHVLSDQTKEIVYPDGNRKRISADGSIHIQFTNGDTKDLDPQSGTSVYFYAEAQTKLTTFADQTKVYEFPNHQIETNYPNGRTEIKFPDGIFKCIETDGMEVSTFPDGTKMIERPNGVREIKLTNGQLIRYDANGSMTWLDSIGNQVGVDRAHEIQFADQAGLSKVSSH</sequence>
<feature type="region of interest" description="Disordered" evidence="3">
    <location>
        <begin position="245"/>
        <end position="278"/>
    </location>
</feature>
<dbReference type="Gene3D" id="2.60.450.20">
    <property type="match status" value="1"/>
</dbReference>
<dbReference type="InterPro" id="IPR047002">
    <property type="entry name" value="Tcp10_C_sf"/>
</dbReference>
<accession>A0A024GAB8</accession>
<feature type="compositionally biased region" description="Basic and acidic residues" evidence="3">
    <location>
        <begin position="499"/>
        <end position="508"/>
    </location>
</feature>
<feature type="region of interest" description="Disordered" evidence="3">
    <location>
        <begin position="174"/>
        <end position="199"/>
    </location>
</feature>
<name>A0A024GAB8_9STRA</name>
<evidence type="ECO:0000313" key="6">
    <source>
        <dbReference type="Proteomes" id="UP000053237"/>
    </source>
</evidence>
<dbReference type="Pfam" id="PF07202">
    <property type="entry name" value="Tcp10_C"/>
    <property type="match status" value="2"/>
</dbReference>
<proteinExistence type="inferred from homology"/>